<reference evidence="2" key="2">
    <citation type="submission" date="2020-05" db="UniProtKB">
        <authorList>
            <consortium name="EnsemblMetazoa"/>
        </authorList>
    </citation>
    <scope>IDENTIFICATION</scope>
    <source>
        <strain evidence="2">maculatus3</strain>
    </source>
</reference>
<dbReference type="Gene3D" id="1.10.20.140">
    <property type="match status" value="1"/>
</dbReference>
<name>A0A182S6Z6_9DIPT</name>
<dbReference type="Pfam" id="PF01715">
    <property type="entry name" value="IPPT"/>
    <property type="match status" value="1"/>
</dbReference>
<evidence type="ECO:0000256" key="1">
    <source>
        <dbReference type="SAM" id="MobiDB-lite"/>
    </source>
</evidence>
<protein>
    <submittedName>
        <fullName evidence="2">Uncharacterized protein</fullName>
    </submittedName>
</protein>
<dbReference type="AlphaFoldDB" id="A0A182S6Z6"/>
<dbReference type="Gene3D" id="3.40.50.300">
    <property type="entry name" value="P-loop containing nucleotide triphosphate hydrolases"/>
    <property type="match status" value="1"/>
</dbReference>
<accession>A0A182S6Z6</accession>
<evidence type="ECO:0000313" key="2">
    <source>
        <dbReference type="EnsemblMetazoa" id="AMAM000918-PA"/>
    </source>
</evidence>
<proteinExistence type="predicted"/>
<dbReference type="InterPro" id="IPR027417">
    <property type="entry name" value="P-loop_NTPase"/>
</dbReference>
<reference evidence="3" key="1">
    <citation type="submission" date="2013-09" db="EMBL/GenBank/DDBJ databases">
        <title>The Genome Sequence of Anopheles maculatus species B.</title>
        <authorList>
            <consortium name="The Broad Institute Genomics Platform"/>
            <person name="Neafsey D.E."/>
            <person name="Besansky N."/>
            <person name="Howell P."/>
            <person name="Walton C."/>
            <person name="Young S.K."/>
            <person name="Zeng Q."/>
            <person name="Gargeya S."/>
            <person name="Fitzgerald M."/>
            <person name="Haas B."/>
            <person name="Abouelleil A."/>
            <person name="Allen A.W."/>
            <person name="Alvarado L."/>
            <person name="Arachchi H.M."/>
            <person name="Berlin A.M."/>
            <person name="Chapman S.B."/>
            <person name="Gainer-Dewar J."/>
            <person name="Goldberg J."/>
            <person name="Griggs A."/>
            <person name="Gujja S."/>
            <person name="Hansen M."/>
            <person name="Howarth C."/>
            <person name="Imamovic A."/>
            <person name="Ireland A."/>
            <person name="Larimer J."/>
            <person name="McCowan C."/>
            <person name="Murphy C."/>
            <person name="Pearson M."/>
            <person name="Poon T.W."/>
            <person name="Priest M."/>
            <person name="Roberts A."/>
            <person name="Saif S."/>
            <person name="Shea T."/>
            <person name="Sisk P."/>
            <person name="Sykes S."/>
            <person name="Wortman J."/>
            <person name="Nusbaum C."/>
            <person name="Birren B."/>
        </authorList>
    </citation>
    <scope>NUCLEOTIDE SEQUENCE [LARGE SCALE GENOMIC DNA]</scope>
    <source>
        <strain evidence="3">maculatus3</strain>
    </source>
</reference>
<sequence length="211" mass="23918">MEEFPPKNLCLGAVKEFSFTRRNQIDSLLAANRMPIVVGGTNYYIESILWRVLLGASVKRERVRLRSASEPVDDVTEPAVKQPKPDGTVDPEHTLERLLEDLPTMGCGDALEVHGSVLLHRVLQRVDPDSADRLHPNNKRKIIRTAGFGRRLRMAGFLACSVLPVGPLLRYKLTRRRVHLAKGNDPQTRLHLSVARRRPLHHRFGTFKTKL</sequence>
<evidence type="ECO:0000313" key="3">
    <source>
        <dbReference type="Proteomes" id="UP000075901"/>
    </source>
</evidence>
<dbReference type="EnsemblMetazoa" id="AMAM000918-RA">
    <property type="protein sequence ID" value="AMAM000918-PA"/>
    <property type="gene ID" value="AMAM000918"/>
</dbReference>
<organism evidence="2 3">
    <name type="scientific">Anopheles maculatus</name>
    <dbReference type="NCBI Taxonomy" id="74869"/>
    <lineage>
        <taxon>Eukaryota</taxon>
        <taxon>Metazoa</taxon>
        <taxon>Ecdysozoa</taxon>
        <taxon>Arthropoda</taxon>
        <taxon>Hexapoda</taxon>
        <taxon>Insecta</taxon>
        <taxon>Pterygota</taxon>
        <taxon>Neoptera</taxon>
        <taxon>Endopterygota</taxon>
        <taxon>Diptera</taxon>
        <taxon>Nematocera</taxon>
        <taxon>Culicoidea</taxon>
        <taxon>Culicidae</taxon>
        <taxon>Anophelinae</taxon>
        <taxon>Anopheles</taxon>
        <taxon>Anopheles maculatus group</taxon>
    </lineage>
</organism>
<dbReference type="VEuPathDB" id="VectorBase:AMAM000918"/>
<keyword evidence="3" id="KW-1185">Reference proteome</keyword>
<feature type="region of interest" description="Disordered" evidence="1">
    <location>
        <begin position="68"/>
        <end position="89"/>
    </location>
</feature>
<dbReference type="Proteomes" id="UP000075901">
    <property type="component" value="Unassembled WGS sequence"/>
</dbReference>